<evidence type="ECO:0000256" key="5">
    <source>
        <dbReference type="ARBA" id="ARBA00022481"/>
    </source>
</evidence>
<protein>
    <recommendedName>
        <fullName evidence="3">Type II secretion system core protein G</fullName>
    </recommendedName>
</protein>
<reference evidence="13" key="1">
    <citation type="submission" date="2022-10" db="EMBL/GenBank/DDBJ databases">
        <title>Culturing micro-colonial fungi from biological soil crusts in the Mojave desert and describing Neophaeococcomyces mojavensis, and introducing the new genera and species Taxawa tesnikishii.</title>
        <authorList>
            <person name="Kurbessoian T."/>
            <person name="Stajich J.E."/>
        </authorList>
    </citation>
    <scope>NUCLEOTIDE SEQUENCE</scope>
    <source>
        <strain evidence="13">TK_35</strain>
    </source>
</reference>
<dbReference type="PANTHER" id="PTHR30093">
    <property type="entry name" value="GENERAL SECRETION PATHWAY PROTEIN G"/>
    <property type="match status" value="1"/>
</dbReference>
<evidence type="ECO:0000259" key="12">
    <source>
        <dbReference type="Pfam" id="PF08334"/>
    </source>
</evidence>
<keyword evidence="7 11" id="KW-0812">Transmembrane</keyword>
<dbReference type="InterPro" id="IPR045584">
    <property type="entry name" value="Pilin-like"/>
</dbReference>
<keyword evidence="6" id="KW-0997">Cell inner membrane</keyword>
<evidence type="ECO:0000256" key="6">
    <source>
        <dbReference type="ARBA" id="ARBA00022519"/>
    </source>
</evidence>
<feature type="region of interest" description="Disordered" evidence="10">
    <location>
        <begin position="1"/>
        <end position="26"/>
    </location>
</feature>
<dbReference type="PROSITE" id="PS00409">
    <property type="entry name" value="PROKAR_NTER_METHYL"/>
    <property type="match status" value="1"/>
</dbReference>
<comment type="caution">
    <text evidence="13">The sequence shown here is derived from an EMBL/GenBank/DDBJ whole genome shotgun (WGS) entry which is preliminary data.</text>
</comment>
<dbReference type="SUPFAM" id="SSF54523">
    <property type="entry name" value="Pili subunits"/>
    <property type="match status" value="1"/>
</dbReference>
<dbReference type="NCBIfam" id="TIGR02532">
    <property type="entry name" value="IV_pilin_GFxxxE"/>
    <property type="match status" value="1"/>
</dbReference>
<evidence type="ECO:0000256" key="3">
    <source>
        <dbReference type="ARBA" id="ARBA00020042"/>
    </source>
</evidence>
<comment type="subcellular location">
    <subcellularLocation>
        <location evidence="1">Cell inner membrane</location>
        <topology evidence="1">Single-pass membrane protein</topology>
    </subcellularLocation>
</comment>
<feature type="region of interest" description="Disordered" evidence="10">
    <location>
        <begin position="331"/>
        <end position="350"/>
    </location>
</feature>
<dbReference type="InterPro" id="IPR010054">
    <property type="entry name" value="Type2_sec_GspG"/>
</dbReference>
<dbReference type="EMBL" id="JAPDRN010000192">
    <property type="protein sequence ID" value="KAJ9613801.1"/>
    <property type="molecule type" value="Genomic_DNA"/>
</dbReference>
<proteinExistence type="inferred from homology"/>
<dbReference type="AlphaFoldDB" id="A0AA38XHY4"/>
<keyword evidence="4" id="KW-1003">Cell membrane</keyword>
<accession>A0AA38XHY4</accession>
<feature type="transmembrane region" description="Helical" evidence="11">
    <location>
        <begin position="219"/>
        <end position="240"/>
    </location>
</feature>
<comment type="similarity">
    <text evidence="2">Belongs to the GSP G family.</text>
</comment>
<dbReference type="GO" id="GO:0005886">
    <property type="term" value="C:plasma membrane"/>
    <property type="evidence" value="ECO:0007669"/>
    <property type="project" value="UniProtKB-SubCell"/>
</dbReference>
<dbReference type="NCBIfam" id="TIGR01710">
    <property type="entry name" value="typeII_sec_gspG"/>
    <property type="match status" value="1"/>
</dbReference>
<sequence>MLPRTAQHRSTTLPRRGAQATPMNDSRRISMLELDRHLSQSLEQARHAPVNVQRYGQPWVWMLSSDAWADAARWSTLDASGHPLMLLRQALDARLQPWPEAAMSSLAQEYGEMRMVQRAVLLVALRAPATVQRLHDDLRYHQVYRQFIGFDHGMAWSPLQCMCLLQACATPLLQHCVEDTLARVPSSLLDAACMANARRDDEGGTMATQMGGRRARQQGFSLIEIMVVVVIIGILAALIVPRLMDRPDQARVVAARQDIAALMQAMKLYRLDNGRYPSPEQGLQALVKPPQGSAAMPVTPYLDRLPADPWGHPYQYQNPGTHSDIDVFSLGADSKPGGEAGNADIGSWQL</sequence>
<dbReference type="Pfam" id="PF08334">
    <property type="entry name" value="T2SSG"/>
    <property type="match status" value="1"/>
</dbReference>
<dbReference type="InterPro" id="IPR013545">
    <property type="entry name" value="T2SS_protein-GspG_C"/>
</dbReference>
<evidence type="ECO:0000256" key="8">
    <source>
        <dbReference type="ARBA" id="ARBA00022989"/>
    </source>
</evidence>
<gene>
    <name evidence="13" type="ORF">H2204_014619</name>
</gene>
<dbReference type="PRINTS" id="PR00813">
    <property type="entry name" value="BCTERIALGSPG"/>
</dbReference>
<evidence type="ECO:0000256" key="1">
    <source>
        <dbReference type="ARBA" id="ARBA00004377"/>
    </source>
</evidence>
<keyword evidence="5" id="KW-0488">Methylation</keyword>
<evidence type="ECO:0000256" key="11">
    <source>
        <dbReference type="SAM" id="Phobius"/>
    </source>
</evidence>
<evidence type="ECO:0000256" key="10">
    <source>
        <dbReference type="SAM" id="MobiDB-lite"/>
    </source>
</evidence>
<dbReference type="Gene3D" id="3.30.700.10">
    <property type="entry name" value="Glycoprotein, Type 4 Pilin"/>
    <property type="match status" value="1"/>
</dbReference>
<evidence type="ECO:0000256" key="9">
    <source>
        <dbReference type="ARBA" id="ARBA00023136"/>
    </source>
</evidence>
<feature type="domain" description="Type II secretion system protein GspG C-terminal" evidence="12">
    <location>
        <begin position="242"/>
        <end position="348"/>
    </location>
</feature>
<evidence type="ECO:0000256" key="7">
    <source>
        <dbReference type="ARBA" id="ARBA00022692"/>
    </source>
</evidence>
<organism evidence="13">
    <name type="scientific">Knufia peltigerae</name>
    <dbReference type="NCBI Taxonomy" id="1002370"/>
    <lineage>
        <taxon>Eukaryota</taxon>
        <taxon>Fungi</taxon>
        <taxon>Dikarya</taxon>
        <taxon>Ascomycota</taxon>
        <taxon>Pezizomycotina</taxon>
        <taxon>Eurotiomycetes</taxon>
        <taxon>Chaetothyriomycetidae</taxon>
        <taxon>Chaetothyriales</taxon>
        <taxon>Trichomeriaceae</taxon>
        <taxon>Knufia</taxon>
    </lineage>
</organism>
<keyword evidence="9 11" id="KW-0472">Membrane</keyword>
<evidence type="ECO:0000256" key="2">
    <source>
        <dbReference type="ARBA" id="ARBA00009984"/>
    </source>
</evidence>
<keyword evidence="8 11" id="KW-1133">Transmembrane helix</keyword>
<name>A0AA38XHY4_9EURO</name>
<dbReference type="PANTHER" id="PTHR30093:SF44">
    <property type="entry name" value="TYPE II SECRETION SYSTEM CORE PROTEIN G"/>
    <property type="match status" value="1"/>
</dbReference>
<dbReference type="InterPro" id="IPR000983">
    <property type="entry name" value="Bac_GSPG_pilin"/>
</dbReference>
<dbReference type="InterPro" id="IPR012902">
    <property type="entry name" value="N_methyl_site"/>
</dbReference>
<dbReference type="Pfam" id="PF07963">
    <property type="entry name" value="N_methyl"/>
    <property type="match status" value="1"/>
</dbReference>
<evidence type="ECO:0000313" key="13">
    <source>
        <dbReference type="EMBL" id="KAJ9613801.1"/>
    </source>
</evidence>
<evidence type="ECO:0000256" key="4">
    <source>
        <dbReference type="ARBA" id="ARBA00022475"/>
    </source>
</evidence>